<dbReference type="EnsemblMetazoa" id="CapteT204520">
    <property type="protein sequence ID" value="CapteP204520"/>
    <property type="gene ID" value="CapteG204520"/>
</dbReference>
<feature type="chain" id="PRO_5008787689" evidence="1">
    <location>
        <begin position="32"/>
        <end position="155"/>
    </location>
</feature>
<keyword evidence="1" id="KW-0732">Signal</keyword>
<proteinExistence type="predicted"/>
<dbReference type="EMBL" id="AMQN01048281">
    <property type="status" value="NOT_ANNOTATED_CDS"/>
    <property type="molecule type" value="Genomic_DNA"/>
</dbReference>
<dbReference type="AlphaFoldDB" id="R7U6Q8"/>
<keyword evidence="4" id="KW-1185">Reference proteome</keyword>
<evidence type="ECO:0000313" key="3">
    <source>
        <dbReference type="EnsemblMetazoa" id="CapteP204520"/>
    </source>
</evidence>
<dbReference type="HOGENOM" id="CLU_1697196_0_0_1"/>
<dbReference type="Proteomes" id="UP000014760">
    <property type="component" value="Unassembled WGS sequence"/>
</dbReference>
<sequence length="155" mass="17744">MANLIKLNLQQIWMLGSLCVLLTAWVTGVAAFSVDNWIDVFCEDEAHGKVDVGIFEFCYVYNGTHDCHYIIHKLGLIPYPGRDENRLLVPMHRHQFFKSGLRYTITKTVNSTPDNILRISSTHSLKALSERVKTHYINNYSTDCILSNCYVCSNQ</sequence>
<protein>
    <submittedName>
        <fullName evidence="2 3">Uncharacterized protein</fullName>
    </submittedName>
</protein>
<accession>R7U6Q8</accession>
<evidence type="ECO:0000256" key="1">
    <source>
        <dbReference type="SAM" id="SignalP"/>
    </source>
</evidence>
<reference evidence="2 4" key="2">
    <citation type="journal article" date="2013" name="Nature">
        <title>Insights into bilaterian evolution from three spiralian genomes.</title>
        <authorList>
            <person name="Simakov O."/>
            <person name="Marletaz F."/>
            <person name="Cho S.J."/>
            <person name="Edsinger-Gonzales E."/>
            <person name="Havlak P."/>
            <person name="Hellsten U."/>
            <person name="Kuo D.H."/>
            <person name="Larsson T."/>
            <person name="Lv J."/>
            <person name="Arendt D."/>
            <person name="Savage R."/>
            <person name="Osoegawa K."/>
            <person name="de Jong P."/>
            <person name="Grimwood J."/>
            <person name="Chapman J.A."/>
            <person name="Shapiro H."/>
            <person name="Aerts A."/>
            <person name="Otillar R.P."/>
            <person name="Terry A.Y."/>
            <person name="Boore J.L."/>
            <person name="Grigoriev I.V."/>
            <person name="Lindberg D.R."/>
            <person name="Seaver E.C."/>
            <person name="Weisblat D.A."/>
            <person name="Putnam N.H."/>
            <person name="Rokhsar D.S."/>
        </authorList>
    </citation>
    <scope>NUCLEOTIDE SEQUENCE</scope>
    <source>
        <strain evidence="2 4">I ESC-2004</strain>
    </source>
</reference>
<evidence type="ECO:0000313" key="2">
    <source>
        <dbReference type="EMBL" id="ELT99336.1"/>
    </source>
</evidence>
<reference evidence="4" key="1">
    <citation type="submission" date="2012-12" db="EMBL/GenBank/DDBJ databases">
        <authorList>
            <person name="Hellsten U."/>
            <person name="Grimwood J."/>
            <person name="Chapman J.A."/>
            <person name="Shapiro H."/>
            <person name="Aerts A."/>
            <person name="Otillar R.P."/>
            <person name="Terry A.Y."/>
            <person name="Boore J.L."/>
            <person name="Simakov O."/>
            <person name="Marletaz F."/>
            <person name="Cho S.-J."/>
            <person name="Edsinger-Gonzales E."/>
            <person name="Havlak P."/>
            <person name="Kuo D.-H."/>
            <person name="Larsson T."/>
            <person name="Lv J."/>
            <person name="Arendt D."/>
            <person name="Savage R."/>
            <person name="Osoegawa K."/>
            <person name="de Jong P."/>
            <person name="Lindberg D.R."/>
            <person name="Seaver E.C."/>
            <person name="Weisblat D.A."/>
            <person name="Putnam N.H."/>
            <person name="Grigoriev I.V."/>
            <person name="Rokhsar D.S."/>
        </authorList>
    </citation>
    <scope>NUCLEOTIDE SEQUENCE</scope>
    <source>
        <strain evidence="4">I ESC-2004</strain>
    </source>
</reference>
<reference evidence="3" key="3">
    <citation type="submission" date="2015-06" db="UniProtKB">
        <authorList>
            <consortium name="EnsemblMetazoa"/>
        </authorList>
    </citation>
    <scope>IDENTIFICATION</scope>
</reference>
<gene>
    <name evidence="2" type="ORF">CAPTEDRAFT_204520</name>
</gene>
<organism evidence="2">
    <name type="scientific">Capitella teleta</name>
    <name type="common">Polychaete worm</name>
    <dbReference type="NCBI Taxonomy" id="283909"/>
    <lineage>
        <taxon>Eukaryota</taxon>
        <taxon>Metazoa</taxon>
        <taxon>Spiralia</taxon>
        <taxon>Lophotrochozoa</taxon>
        <taxon>Annelida</taxon>
        <taxon>Polychaeta</taxon>
        <taxon>Sedentaria</taxon>
        <taxon>Scolecida</taxon>
        <taxon>Capitellidae</taxon>
        <taxon>Capitella</taxon>
    </lineage>
</organism>
<feature type="signal peptide" evidence="1">
    <location>
        <begin position="1"/>
        <end position="31"/>
    </location>
</feature>
<dbReference type="EMBL" id="KB306968">
    <property type="protein sequence ID" value="ELT99336.1"/>
    <property type="molecule type" value="Genomic_DNA"/>
</dbReference>
<evidence type="ECO:0000313" key="4">
    <source>
        <dbReference type="Proteomes" id="UP000014760"/>
    </source>
</evidence>
<name>R7U6Q8_CAPTE</name>